<dbReference type="InterPro" id="IPR038084">
    <property type="entry name" value="PduO/GlcC-like_sf"/>
</dbReference>
<accession>A0ABT9E1J4</accession>
<comment type="caution">
    <text evidence="2">The sequence shown here is derived from an EMBL/GenBank/DDBJ whole genome shotgun (WGS) entry which is preliminary data.</text>
</comment>
<dbReference type="PANTHER" id="PTHR34309">
    <property type="entry name" value="SLR1406 PROTEIN"/>
    <property type="match status" value="1"/>
</dbReference>
<dbReference type="PANTHER" id="PTHR34309:SF1">
    <property type="entry name" value="PROTEIN GLCG"/>
    <property type="match status" value="1"/>
</dbReference>
<dbReference type="InterPro" id="IPR005624">
    <property type="entry name" value="PduO/GlcC-like"/>
</dbReference>
<protein>
    <submittedName>
        <fullName evidence="2">Heme-binding protein</fullName>
    </submittedName>
</protein>
<keyword evidence="1" id="KW-0732">Signal</keyword>
<dbReference type="Proteomes" id="UP001243009">
    <property type="component" value="Unassembled WGS sequence"/>
</dbReference>
<evidence type="ECO:0000313" key="2">
    <source>
        <dbReference type="EMBL" id="MDO9709999.1"/>
    </source>
</evidence>
<evidence type="ECO:0000256" key="1">
    <source>
        <dbReference type="SAM" id="SignalP"/>
    </source>
</evidence>
<reference evidence="2 3" key="1">
    <citation type="submission" date="2023-08" db="EMBL/GenBank/DDBJ databases">
        <title>The draft genome sequence of Paracraurococcus sp. LOR1-02.</title>
        <authorList>
            <person name="Kingkaew E."/>
            <person name="Tanasupawat S."/>
        </authorList>
    </citation>
    <scope>NUCLEOTIDE SEQUENCE [LARGE SCALE GENOMIC DNA]</scope>
    <source>
        <strain evidence="2 3">LOR1-02</strain>
    </source>
</reference>
<dbReference type="EMBL" id="JAUTWS010000015">
    <property type="protein sequence ID" value="MDO9709999.1"/>
    <property type="molecule type" value="Genomic_DNA"/>
</dbReference>
<feature type="signal peptide" evidence="1">
    <location>
        <begin position="1"/>
        <end position="20"/>
    </location>
</feature>
<dbReference type="Gene3D" id="3.30.450.150">
    <property type="entry name" value="Haem-degrading domain"/>
    <property type="match status" value="1"/>
</dbReference>
<sequence length="155" mass="15460">MRIILAAAAAALLAMPVARAQPAPGYGPNVTLDAARKVVEAGIASAQQRNLQMAVAVVDTAGNLVAFARVDGTQTASLQVALDKAKSAATYRRPTKAFEDALVGGRMAILALPGAMPVEGGLLLTAENRIIGAVGVSGGTSAEDGQVAAAAIAGR</sequence>
<name>A0ABT9E1J4_9PROT</name>
<dbReference type="RefSeq" id="WP_305104864.1">
    <property type="nucleotide sequence ID" value="NZ_JAUTWS010000015.1"/>
</dbReference>
<feature type="chain" id="PRO_5046706097" evidence="1">
    <location>
        <begin position="21"/>
        <end position="155"/>
    </location>
</feature>
<keyword evidence="3" id="KW-1185">Reference proteome</keyword>
<dbReference type="InterPro" id="IPR052517">
    <property type="entry name" value="GlcG_carb_metab_protein"/>
</dbReference>
<proteinExistence type="predicted"/>
<organism evidence="2 3">
    <name type="scientific">Paracraurococcus lichenis</name>
    <dbReference type="NCBI Taxonomy" id="3064888"/>
    <lineage>
        <taxon>Bacteria</taxon>
        <taxon>Pseudomonadati</taxon>
        <taxon>Pseudomonadota</taxon>
        <taxon>Alphaproteobacteria</taxon>
        <taxon>Acetobacterales</taxon>
        <taxon>Roseomonadaceae</taxon>
        <taxon>Paracraurococcus</taxon>
    </lineage>
</organism>
<dbReference type="SUPFAM" id="SSF143744">
    <property type="entry name" value="GlcG-like"/>
    <property type="match status" value="1"/>
</dbReference>
<evidence type="ECO:0000313" key="3">
    <source>
        <dbReference type="Proteomes" id="UP001243009"/>
    </source>
</evidence>
<dbReference type="Pfam" id="PF03928">
    <property type="entry name" value="HbpS-like"/>
    <property type="match status" value="1"/>
</dbReference>
<gene>
    <name evidence="2" type="ORF">Q7A36_16720</name>
</gene>